<sequence length="119" mass="12281">MASSKALVLTVLLTIILVFSLKVNASRKLNEQTHNKVSKGPENEEKLTAGIGFIISDNNNNGGNTFGGNLPGNGYPGMGYNGGRSGRPFFGSGPGYIGGGRPGYFGGFPGNGRGYIGNP</sequence>
<keyword evidence="2" id="KW-1185">Reference proteome</keyword>
<proteinExistence type="predicted"/>
<reference evidence="3" key="1">
    <citation type="submission" date="2025-08" db="UniProtKB">
        <authorList>
            <consortium name="RefSeq"/>
        </authorList>
    </citation>
    <scope>IDENTIFICATION</scope>
</reference>
<accession>A0AB40AX77</accession>
<organism evidence="2 3">
    <name type="scientific">Dioscorea cayennensis subsp. rotundata</name>
    <name type="common">White Guinea yam</name>
    <name type="synonym">Dioscorea rotundata</name>
    <dbReference type="NCBI Taxonomy" id="55577"/>
    <lineage>
        <taxon>Eukaryota</taxon>
        <taxon>Viridiplantae</taxon>
        <taxon>Streptophyta</taxon>
        <taxon>Embryophyta</taxon>
        <taxon>Tracheophyta</taxon>
        <taxon>Spermatophyta</taxon>
        <taxon>Magnoliopsida</taxon>
        <taxon>Liliopsida</taxon>
        <taxon>Dioscoreales</taxon>
        <taxon>Dioscoreaceae</taxon>
        <taxon>Dioscorea</taxon>
    </lineage>
</organism>
<protein>
    <submittedName>
        <fullName evidence="3">Heterogeneous nuclear ribonucleoprotein A1-like</fullName>
    </submittedName>
</protein>
<feature type="chain" id="PRO_5044340297" evidence="1">
    <location>
        <begin position="26"/>
        <end position="119"/>
    </location>
</feature>
<evidence type="ECO:0000313" key="3">
    <source>
        <dbReference type="RefSeq" id="XP_039119585.1"/>
    </source>
</evidence>
<evidence type="ECO:0000313" key="2">
    <source>
        <dbReference type="Proteomes" id="UP001515500"/>
    </source>
</evidence>
<keyword evidence="1" id="KW-0732">Signal</keyword>
<dbReference type="Proteomes" id="UP001515500">
    <property type="component" value="Unplaced"/>
</dbReference>
<gene>
    <name evidence="3" type="primary">LOC120255880</name>
</gene>
<name>A0AB40AX77_DIOCR</name>
<dbReference type="GeneID" id="120255880"/>
<feature type="signal peptide" evidence="1">
    <location>
        <begin position="1"/>
        <end position="25"/>
    </location>
</feature>
<dbReference type="AlphaFoldDB" id="A0AB40AX77"/>
<evidence type="ECO:0000256" key="1">
    <source>
        <dbReference type="SAM" id="SignalP"/>
    </source>
</evidence>
<dbReference type="RefSeq" id="XP_039119585.1">
    <property type="nucleotide sequence ID" value="XM_039263651.1"/>
</dbReference>